<dbReference type="Proteomes" id="UP000186804">
    <property type="component" value="Unassembled WGS sequence"/>
</dbReference>
<comment type="caution">
    <text evidence="2">The sequence shown here is derived from an EMBL/GenBank/DDBJ whole genome shotgun (WGS) entry which is preliminary data.</text>
</comment>
<proteinExistence type="predicted"/>
<evidence type="ECO:0000313" key="2">
    <source>
        <dbReference type="EMBL" id="OII78343.1"/>
    </source>
</evidence>
<dbReference type="RefSeq" id="XP_067070189.1">
    <property type="nucleotide sequence ID" value="XM_067213627.1"/>
</dbReference>
<dbReference type="EMBL" id="LRBS01000002">
    <property type="protein sequence ID" value="OII78343.1"/>
    <property type="molecule type" value="Genomic_DNA"/>
</dbReference>
<feature type="chain" id="PRO_5013131368" description="SHSP domain-containing protein" evidence="1">
    <location>
        <begin position="22"/>
        <end position="277"/>
    </location>
</feature>
<feature type="signal peptide" evidence="1">
    <location>
        <begin position="1"/>
        <end position="21"/>
    </location>
</feature>
<accession>A0A1J4MW71</accession>
<protein>
    <recommendedName>
        <fullName evidence="4">SHSP domain-containing protein</fullName>
    </recommendedName>
</protein>
<gene>
    <name evidence="2" type="ORF">cand_034010</name>
</gene>
<evidence type="ECO:0008006" key="4">
    <source>
        <dbReference type="Google" id="ProtNLM"/>
    </source>
</evidence>
<sequence>MKNTIFKILILFALLFPYIICLKDQSSLDLHNIKGNSDDSKGKLEYIDEFIIPIDTTIIEYNYNYPLINIKAKAEVNIKDYELNTDKVEITDNSLLGNLTHIEYKMKLDKNGQLIFDKIVYNENNNMHLINDSIEKIIDNRKELDKQSMLDISELYTNSTKVKDIIPENLLNEILSNCTDIEFFEVPSLMNNESFYKEKSVPFKEKKMNKCSRQGENSSIVGRHLELNVPINESENSTVDFTIENNMLIFEKSTENIENIVIEQNTDIDILENRHKT</sequence>
<keyword evidence="1" id="KW-0732">Signal</keyword>
<name>A0A1J4MW71_9CRYT</name>
<dbReference type="VEuPathDB" id="CryptoDB:cand_034010"/>
<keyword evidence="3" id="KW-1185">Reference proteome</keyword>
<evidence type="ECO:0000313" key="3">
    <source>
        <dbReference type="Proteomes" id="UP000186804"/>
    </source>
</evidence>
<reference evidence="2 3" key="1">
    <citation type="submission" date="2016-10" db="EMBL/GenBank/DDBJ databases">
        <title>Reductive evolution of mitochondrial metabolism and differential evolution of invasion-related proteins in Cryptosporidium.</title>
        <authorList>
            <person name="Liu S."/>
            <person name="Roellig D.M."/>
            <person name="Guo Y."/>
            <person name="Li N."/>
            <person name="Frace M.A."/>
            <person name="Tang K."/>
            <person name="Zhang L."/>
            <person name="Feng Y."/>
            <person name="Xiao L."/>
        </authorList>
    </citation>
    <scope>NUCLEOTIDE SEQUENCE [LARGE SCALE GENOMIC DNA]</scope>
    <source>
        <strain evidence="2">30847</strain>
    </source>
</reference>
<evidence type="ECO:0000256" key="1">
    <source>
        <dbReference type="SAM" id="SignalP"/>
    </source>
</evidence>
<dbReference type="GeneID" id="92367585"/>
<dbReference type="OrthoDB" id="10441896at2759"/>
<organism evidence="2 3">
    <name type="scientific">Cryptosporidium andersoni</name>
    <dbReference type="NCBI Taxonomy" id="117008"/>
    <lineage>
        <taxon>Eukaryota</taxon>
        <taxon>Sar</taxon>
        <taxon>Alveolata</taxon>
        <taxon>Apicomplexa</taxon>
        <taxon>Conoidasida</taxon>
        <taxon>Coccidia</taxon>
        <taxon>Eucoccidiorida</taxon>
        <taxon>Eimeriorina</taxon>
        <taxon>Cryptosporidiidae</taxon>
        <taxon>Cryptosporidium</taxon>
    </lineage>
</organism>
<dbReference type="AlphaFoldDB" id="A0A1J4MW71"/>